<evidence type="ECO:0000313" key="2">
    <source>
        <dbReference type="EMBL" id="SHI51522.1"/>
    </source>
</evidence>
<feature type="compositionally biased region" description="Basic and acidic residues" evidence="1">
    <location>
        <begin position="32"/>
        <end position="44"/>
    </location>
</feature>
<keyword evidence="3" id="KW-1185">Reference proteome</keyword>
<sequence length="52" mass="6062">MKKFFASTEEKRNFNGFDVLTSNEMLQVRGGGDVRPDTREKDIFEFDEEEGN</sequence>
<dbReference type="EMBL" id="FQZE01000003">
    <property type="protein sequence ID" value="SHI51522.1"/>
    <property type="molecule type" value="Genomic_DNA"/>
</dbReference>
<feature type="region of interest" description="Disordered" evidence="1">
    <location>
        <begin position="30"/>
        <end position="52"/>
    </location>
</feature>
<name>A0A1M6BS13_9BACT</name>
<gene>
    <name evidence="2" type="ORF">SAMN05444280_10313</name>
</gene>
<reference evidence="2 3" key="1">
    <citation type="submission" date="2016-11" db="EMBL/GenBank/DDBJ databases">
        <authorList>
            <person name="Jaros S."/>
            <person name="Januszkiewicz K."/>
            <person name="Wedrychowicz H."/>
        </authorList>
    </citation>
    <scope>NUCLEOTIDE SEQUENCE [LARGE SCALE GENOMIC DNA]</scope>
    <source>
        <strain evidence="2 3">DSM 27063</strain>
    </source>
</reference>
<protein>
    <submittedName>
        <fullName evidence="2">Uncharacterized protein</fullName>
    </submittedName>
</protein>
<organism evidence="2 3">
    <name type="scientific">Tangfeifania diversioriginum</name>
    <dbReference type="NCBI Taxonomy" id="1168035"/>
    <lineage>
        <taxon>Bacteria</taxon>
        <taxon>Pseudomonadati</taxon>
        <taxon>Bacteroidota</taxon>
        <taxon>Bacteroidia</taxon>
        <taxon>Marinilabiliales</taxon>
        <taxon>Prolixibacteraceae</taxon>
        <taxon>Tangfeifania</taxon>
    </lineage>
</organism>
<dbReference type="AlphaFoldDB" id="A0A1M6BS13"/>
<evidence type="ECO:0000313" key="3">
    <source>
        <dbReference type="Proteomes" id="UP000184050"/>
    </source>
</evidence>
<dbReference type="RefSeq" id="WP_175552447.1">
    <property type="nucleotide sequence ID" value="NZ_FQZE01000003.1"/>
</dbReference>
<dbReference type="Proteomes" id="UP000184050">
    <property type="component" value="Unassembled WGS sequence"/>
</dbReference>
<proteinExistence type="predicted"/>
<accession>A0A1M6BS13</accession>
<evidence type="ECO:0000256" key="1">
    <source>
        <dbReference type="SAM" id="MobiDB-lite"/>
    </source>
</evidence>